<proteinExistence type="predicted"/>
<dbReference type="PATRIC" id="fig|545.12.peg.2085"/>
<dbReference type="Gene3D" id="1.10.101.10">
    <property type="entry name" value="PGBD-like superfamily/PGBD"/>
    <property type="match status" value="1"/>
</dbReference>
<dbReference type="SUPFAM" id="SSF47090">
    <property type="entry name" value="PGBD-like"/>
    <property type="match status" value="1"/>
</dbReference>
<dbReference type="InterPro" id="IPR048809">
    <property type="entry name" value="GspA_C39-like"/>
</dbReference>
<accession>A0A078LB26</accession>
<dbReference type="InterPro" id="IPR036365">
    <property type="entry name" value="PGBD-like_sf"/>
</dbReference>
<dbReference type="InterPro" id="IPR036366">
    <property type="entry name" value="PGBDSf"/>
</dbReference>
<dbReference type="Pfam" id="PF21327">
    <property type="entry name" value="GspA_C39-like"/>
    <property type="match status" value="1"/>
</dbReference>
<reference evidence="2" key="1">
    <citation type="submission" date="2014-06" db="EMBL/GenBank/DDBJ databases">
        <authorList>
            <person name="Urmite Genomes Urmite Genomes"/>
        </authorList>
    </citation>
    <scope>NUCLEOTIDE SEQUENCE</scope>
</reference>
<evidence type="ECO:0000313" key="2">
    <source>
        <dbReference type="EMBL" id="CDZ83935.1"/>
    </source>
</evidence>
<name>A0A078LB26_CITKO</name>
<dbReference type="AlphaFoldDB" id="A0A078LB26"/>
<dbReference type="PANTHER" id="PTHR35894">
    <property type="entry name" value="GENERAL SECRETION PATHWAY PROTEIN A-RELATED"/>
    <property type="match status" value="1"/>
</dbReference>
<gene>
    <name evidence="2" type="primary">gspA</name>
    <name evidence="2" type="ORF">BN1086_02068</name>
</gene>
<feature type="domain" description="General secretion pathway protein A peptidase C39-like" evidence="1">
    <location>
        <begin position="331"/>
        <end position="423"/>
    </location>
</feature>
<organism evidence="2">
    <name type="scientific">Citrobacter koseri</name>
    <name type="common">Citrobacter diversus</name>
    <dbReference type="NCBI Taxonomy" id="545"/>
    <lineage>
        <taxon>Bacteria</taxon>
        <taxon>Pseudomonadati</taxon>
        <taxon>Pseudomonadota</taxon>
        <taxon>Gammaproteobacteria</taxon>
        <taxon>Enterobacterales</taxon>
        <taxon>Enterobacteriaceae</taxon>
        <taxon>Citrobacter</taxon>
    </lineage>
</organism>
<dbReference type="EMBL" id="LK931336">
    <property type="protein sequence ID" value="CDZ83935.1"/>
    <property type="molecule type" value="Genomic_DNA"/>
</dbReference>
<sequence>MYQHHFKFSAQPFGKLTRRTGEFFVHYHQDIFSLLQEKTDVPGIIGLFSDEPELDNAFVEKLRNGGTPALAINAFPKLSASMLLYKLNPAVKEGKNKIYAIDAILRQWHEETPSRNKKGKLLILSTAQAMKDNCWDVLGMLLTRAQELNFPLTILLTGSPDQKSRLLDHSGLQPRVHTCLALRSLTCREYLDYVGAQMDEQNVDTSPLTPARVRRMHALTKGRVTGLNKLAHLALLAAWTERAIQVSPRHLRLAAGELLPPTPRGKRLATAGLFASVLFACCGWYFSGAIASRLPQQVPVPASWKKTLPETTAPVMPTIENEVVNQSDAMHQLYLMWGYDASANDALCQNAARVNLMCRQGNTSLQALEQEGYPWAGEIKTGNHLNYAVVAHVDKQSLDLLINNRTWQVSRHWFNQHATGNYTLLHRLTPQGKDEISATSGDKDLAWLDQTLSQTLNEPLTHSRSWTAELAKRTREFQGKAGLHVDGIAGEETLMQLMRATNSVPGVLAQTLSQKQEHKTQGNTK</sequence>
<evidence type="ECO:0000259" key="1">
    <source>
        <dbReference type="Pfam" id="PF21327"/>
    </source>
</evidence>
<dbReference type="InterPro" id="IPR052026">
    <property type="entry name" value="ExeA_AAA_ATPase_DNA-bind"/>
</dbReference>
<protein>
    <submittedName>
        <fullName evidence="2">T2SS protein A</fullName>
    </submittedName>
</protein>
<dbReference type="PANTHER" id="PTHR35894:SF1">
    <property type="entry name" value="PHOSPHORIBULOKINASE _ URIDINE KINASE FAMILY"/>
    <property type="match status" value="1"/>
</dbReference>
<dbReference type="Gene3D" id="3.90.70.10">
    <property type="entry name" value="Cysteine proteinases"/>
    <property type="match status" value="1"/>
</dbReference>